<dbReference type="Proteomes" id="UP001310594">
    <property type="component" value="Unassembled WGS sequence"/>
</dbReference>
<proteinExistence type="predicted"/>
<comment type="caution">
    <text evidence="4">The sequence shown here is derived from an EMBL/GenBank/DDBJ whole genome shotgun (WGS) entry which is preliminary data.</text>
</comment>
<name>A0AAN7W2D3_9PEZI</name>
<evidence type="ECO:0000259" key="2">
    <source>
        <dbReference type="Pfam" id="PF06985"/>
    </source>
</evidence>
<accession>A0AAN7W2D3</accession>
<feature type="region of interest" description="Disordered" evidence="1">
    <location>
        <begin position="695"/>
        <end position="736"/>
    </location>
</feature>
<dbReference type="InterPro" id="IPR010730">
    <property type="entry name" value="HET"/>
</dbReference>
<evidence type="ECO:0000256" key="1">
    <source>
        <dbReference type="SAM" id="MobiDB-lite"/>
    </source>
</evidence>
<protein>
    <recommendedName>
        <fullName evidence="6">Heterokaryon incompatibility domain-containing protein</fullName>
    </recommendedName>
</protein>
<dbReference type="Pfam" id="PF06985">
    <property type="entry name" value="HET"/>
    <property type="match status" value="1"/>
</dbReference>
<evidence type="ECO:0000313" key="5">
    <source>
        <dbReference type="Proteomes" id="UP001310594"/>
    </source>
</evidence>
<dbReference type="EMBL" id="JAVRQU010000024">
    <property type="protein sequence ID" value="KAK5690560.1"/>
    <property type="molecule type" value="Genomic_DNA"/>
</dbReference>
<organism evidence="4 5">
    <name type="scientific">Elasticomyces elasticus</name>
    <dbReference type="NCBI Taxonomy" id="574655"/>
    <lineage>
        <taxon>Eukaryota</taxon>
        <taxon>Fungi</taxon>
        <taxon>Dikarya</taxon>
        <taxon>Ascomycota</taxon>
        <taxon>Pezizomycotina</taxon>
        <taxon>Dothideomycetes</taxon>
        <taxon>Dothideomycetidae</taxon>
        <taxon>Mycosphaerellales</taxon>
        <taxon>Teratosphaeriaceae</taxon>
        <taxon>Elasticomyces</taxon>
    </lineage>
</organism>
<evidence type="ECO:0000259" key="3">
    <source>
        <dbReference type="Pfam" id="PF26640"/>
    </source>
</evidence>
<dbReference type="AlphaFoldDB" id="A0AAN7W2D3"/>
<dbReference type="PANTHER" id="PTHR10622">
    <property type="entry name" value="HET DOMAIN-CONTAINING PROTEIN"/>
    <property type="match status" value="1"/>
</dbReference>
<feature type="domain" description="DUF8212" evidence="3">
    <location>
        <begin position="262"/>
        <end position="290"/>
    </location>
</feature>
<dbReference type="Pfam" id="PF26640">
    <property type="entry name" value="DUF8212"/>
    <property type="match status" value="1"/>
</dbReference>
<feature type="domain" description="Heterokaryon incompatibility" evidence="2">
    <location>
        <begin position="22"/>
        <end position="144"/>
    </location>
</feature>
<sequence>MWLIDCRTYKLKSFYDSNIPSYAILSHTWEDDELTFQGIQHPESSTWPSFEKVRQTCRLALEDGLDYTWIDTCCIDKSSSAELSEAINSMFEWYHAAWVCYVLLSDFEGTNGLTAVDIDNTNSAEGVAGLARCRWFSRGWCLQELIGEPVPIAPADLRFYNQDWVFLSTKHDLADQLSEITGITNSVLEWAWLGNRKIGGPKSHGREDKSLSLLRGALRSCSIAQRMSWASKRKTTRLEDVAYSLLGIFDINMTLLYGEGTNAFVRLQQEIIKKSTDHSIFAWDHNNNDSDGLINRDARFLAIHPDRFWGGNMILDGGYRDKPLVTGFEMTNAGLRITLPLIYQPKTLGLHYYMSHLVWGVLNCSLKDDFTGPLAILLSKDPAGNTYEPFFPLCERRITTIPHELTDVAVGSAILLVSRVDRPSPLREYKLDPDPKPEYRVNIIDTTCGIRDLEIYPTACVSPHPPDLMVNHGGNEPIAHRQLPNITITLPSFVKTTTDPSWGSARGVRMKLWSDPYNKWEAFYDLVLYNLTLHKDRWRSQALETCGMSAASSLVDICTQATFDVSREHERILVLCVAGLCVEASISDDWNDMERNGAKRWYRQIDVRVTAAVEPPFSNHDEHTEHVEVEALATPREGGLLVARTVIRPQAAMLAVGGEGPSSSQYLSIDRTPAQIDWSRKKGRPDHISRLREEAGAAMETNPKKLEDGESLMLTEKKGEEHTRETMVTPEPVGQH</sequence>
<reference evidence="4" key="1">
    <citation type="submission" date="2023-08" db="EMBL/GenBank/DDBJ databases">
        <title>Black Yeasts Isolated from many extreme environments.</title>
        <authorList>
            <person name="Coleine C."/>
            <person name="Stajich J.E."/>
            <person name="Selbmann L."/>
        </authorList>
    </citation>
    <scope>NUCLEOTIDE SEQUENCE</scope>
    <source>
        <strain evidence="4">CCFEE 5810</strain>
    </source>
</reference>
<dbReference type="InterPro" id="IPR058525">
    <property type="entry name" value="DUF8212"/>
</dbReference>
<gene>
    <name evidence="4" type="ORF">LTR97_012113</name>
</gene>
<evidence type="ECO:0000313" key="4">
    <source>
        <dbReference type="EMBL" id="KAK5690560.1"/>
    </source>
</evidence>
<dbReference type="PANTHER" id="PTHR10622:SF10">
    <property type="entry name" value="HET DOMAIN-CONTAINING PROTEIN"/>
    <property type="match status" value="1"/>
</dbReference>
<evidence type="ECO:0008006" key="6">
    <source>
        <dbReference type="Google" id="ProtNLM"/>
    </source>
</evidence>
<feature type="compositionally biased region" description="Basic and acidic residues" evidence="1">
    <location>
        <begin position="715"/>
        <end position="725"/>
    </location>
</feature>